<dbReference type="CTD" id="20250621"/>
<dbReference type="RefSeq" id="XP_009046933.1">
    <property type="nucleotide sequence ID" value="XM_009048685.1"/>
</dbReference>
<evidence type="ECO:0000256" key="1">
    <source>
        <dbReference type="SAM" id="Phobius"/>
    </source>
</evidence>
<keyword evidence="1" id="KW-0472">Membrane</keyword>
<evidence type="ECO:0000313" key="2">
    <source>
        <dbReference type="EMBL" id="ESP02350.1"/>
    </source>
</evidence>
<evidence type="ECO:0000313" key="3">
    <source>
        <dbReference type="Proteomes" id="UP000030746"/>
    </source>
</evidence>
<dbReference type="HOGENOM" id="CLU_100359_0_0_1"/>
<accession>V4CJJ8</accession>
<evidence type="ECO:0008006" key="4">
    <source>
        <dbReference type="Google" id="ProtNLM"/>
    </source>
</evidence>
<organism evidence="2 3">
    <name type="scientific">Lottia gigantea</name>
    <name type="common">Giant owl limpet</name>
    <dbReference type="NCBI Taxonomy" id="225164"/>
    <lineage>
        <taxon>Eukaryota</taxon>
        <taxon>Metazoa</taxon>
        <taxon>Spiralia</taxon>
        <taxon>Lophotrochozoa</taxon>
        <taxon>Mollusca</taxon>
        <taxon>Gastropoda</taxon>
        <taxon>Patellogastropoda</taxon>
        <taxon>Lottioidea</taxon>
        <taxon>Lottiidae</taxon>
        <taxon>Lottia</taxon>
    </lineage>
</organism>
<dbReference type="AlphaFoldDB" id="V4CJJ8"/>
<keyword evidence="1" id="KW-0812">Transmembrane</keyword>
<protein>
    <recommendedName>
        <fullName evidence="4">BRICHOS domain-containing protein</fullName>
    </recommendedName>
</protein>
<keyword evidence="3" id="KW-1185">Reference proteome</keyword>
<sequence>MSPPQPTMQKPIVFEQDEVPRSRSTKKICIIASTVILVVVIAAATTFGAIAYNNHLFYKEKYDTKANVDGIELPEHIRVDYKNEIIYVTNEKNGPVDALNALHNYERKLLAFNDLTANKCFIDVLDDTFDEGLKRWASHAGKVRNPKKFTFEYPSEPIRPEILRKFGGDVIADHCKNVTSHWVIRDVPVVENSRNKRRAMALQAAFCCEPCKSGRTMRA</sequence>
<dbReference type="Proteomes" id="UP000030746">
    <property type="component" value="Unassembled WGS sequence"/>
</dbReference>
<feature type="transmembrane region" description="Helical" evidence="1">
    <location>
        <begin position="28"/>
        <end position="52"/>
    </location>
</feature>
<dbReference type="EMBL" id="KB200274">
    <property type="protein sequence ID" value="ESP02350.1"/>
    <property type="molecule type" value="Genomic_DNA"/>
</dbReference>
<gene>
    <name evidence="2" type="ORF">LOTGIDRAFT_237987</name>
</gene>
<dbReference type="KEGG" id="lgi:LOTGIDRAFT_237987"/>
<dbReference type="OrthoDB" id="6129562at2759"/>
<keyword evidence="1" id="KW-1133">Transmembrane helix</keyword>
<name>V4CJJ8_LOTGI</name>
<dbReference type="GeneID" id="20250621"/>
<proteinExistence type="predicted"/>
<reference evidence="2 3" key="1">
    <citation type="journal article" date="2013" name="Nature">
        <title>Insights into bilaterian evolution from three spiralian genomes.</title>
        <authorList>
            <person name="Simakov O."/>
            <person name="Marletaz F."/>
            <person name="Cho S.J."/>
            <person name="Edsinger-Gonzales E."/>
            <person name="Havlak P."/>
            <person name="Hellsten U."/>
            <person name="Kuo D.H."/>
            <person name="Larsson T."/>
            <person name="Lv J."/>
            <person name="Arendt D."/>
            <person name="Savage R."/>
            <person name="Osoegawa K."/>
            <person name="de Jong P."/>
            <person name="Grimwood J."/>
            <person name="Chapman J.A."/>
            <person name="Shapiro H."/>
            <person name="Aerts A."/>
            <person name="Otillar R.P."/>
            <person name="Terry A.Y."/>
            <person name="Boore J.L."/>
            <person name="Grigoriev I.V."/>
            <person name="Lindberg D.R."/>
            <person name="Seaver E.C."/>
            <person name="Weisblat D.A."/>
            <person name="Putnam N.H."/>
            <person name="Rokhsar D.S."/>
        </authorList>
    </citation>
    <scope>NUCLEOTIDE SEQUENCE [LARGE SCALE GENOMIC DNA]</scope>
</reference>